<evidence type="ECO:0000256" key="1">
    <source>
        <dbReference type="ARBA" id="ARBA00004737"/>
    </source>
</evidence>
<evidence type="ECO:0000256" key="7">
    <source>
        <dbReference type="HAMAP-Rule" id="MF_01824"/>
    </source>
</evidence>
<dbReference type="FunFam" id="3.20.20.70:FF:000001">
    <property type="entry name" value="Pyridoxine biosynthesis protein PDX1"/>
    <property type="match status" value="1"/>
</dbReference>
<dbReference type="Gene3D" id="3.20.20.70">
    <property type="entry name" value="Aldolase class I"/>
    <property type="match status" value="1"/>
</dbReference>
<dbReference type="PANTHER" id="PTHR31829:SF0">
    <property type="entry name" value="PYRIDOXAL 5'-PHOSPHATE SYNTHASE SUBUNIT SNZ1-RELATED"/>
    <property type="match status" value="1"/>
</dbReference>
<dbReference type="InterPro" id="IPR013785">
    <property type="entry name" value="Aldolase_TIM"/>
</dbReference>
<dbReference type="InterPro" id="IPR011060">
    <property type="entry name" value="RibuloseP-bd_barrel"/>
</dbReference>
<dbReference type="InterPro" id="IPR001852">
    <property type="entry name" value="PdxS/SNZ"/>
</dbReference>
<comment type="similarity">
    <text evidence="2 7 8">Belongs to the PdxS/SNZ family.</text>
</comment>
<keyword evidence="3 7" id="KW-0663">Pyridoxal phosphate</keyword>
<gene>
    <name evidence="7 10" type="primary">pdxS</name>
    <name evidence="10" type="ORF">NCAV_1448</name>
</gene>
<dbReference type="Pfam" id="PF01680">
    <property type="entry name" value="SOR_SNZ"/>
    <property type="match status" value="1"/>
</dbReference>
<dbReference type="PIRSF" id="PIRSF029271">
    <property type="entry name" value="Pdx1"/>
    <property type="match status" value="1"/>
</dbReference>
<dbReference type="PROSITE" id="PS51129">
    <property type="entry name" value="PDXS_SNZ_2"/>
    <property type="match status" value="1"/>
</dbReference>
<dbReference type="UniPathway" id="UPA00245"/>
<dbReference type="NCBIfam" id="NF003215">
    <property type="entry name" value="PRK04180.1"/>
    <property type="match status" value="1"/>
</dbReference>
<comment type="subunit">
    <text evidence="7">In the presence of PdxT, forms a dodecamer of heterodimers.</text>
</comment>
<evidence type="ECO:0000256" key="8">
    <source>
        <dbReference type="PROSITE-ProRule" id="PRU00481"/>
    </source>
</evidence>
<organism evidence="10 11">
    <name type="scientific">Candidatus Nitrosocaldus cavascurensis</name>
    <dbReference type="NCBI Taxonomy" id="2058097"/>
    <lineage>
        <taxon>Archaea</taxon>
        <taxon>Nitrososphaerota</taxon>
        <taxon>Nitrososphaeria</taxon>
        <taxon>Candidatus Nitrosocaldales</taxon>
        <taxon>Candidatus Nitrosocaldaceae</taxon>
        <taxon>Candidatus Nitrosocaldus</taxon>
    </lineage>
</organism>
<feature type="binding site" evidence="7">
    <location>
        <position position="53"/>
    </location>
    <ligand>
        <name>D-ribose 5-phosphate</name>
        <dbReference type="ChEBI" id="CHEBI:78346"/>
    </ligand>
</feature>
<dbReference type="KEGG" id="ncv:NCAV_1448"/>
<dbReference type="InterPro" id="IPR033755">
    <property type="entry name" value="PdxS/SNZ_N"/>
</dbReference>
<feature type="domain" description="PdxS/SNZ N-terminal" evidence="9">
    <location>
        <begin position="36"/>
        <end position="245"/>
    </location>
</feature>
<evidence type="ECO:0000313" key="10">
    <source>
        <dbReference type="EMBL" id="SPC34614.1"/>
    </source>
</evidence>
<evidence type="ECO:0000256" key="3">
    <source>
        <dbReference type="ARBA" id="ARBA00022898"/>
    </source>
</evidence>
<sequence>MMNTSRSNISLVSTELNARGIKMDRIDALPVTKGTTLVKRGFAHMQKHGVIMDVTNVEQAQIAEDAGAVAVMVLDKLPYDVRKAGGVARTASIKVIEEIRDHVTIPIMAKCRIGHTEEARVLETVGVDMIDESEVLTPADEERHIWKWDFTTPFVNGARNLGEALRRIEEGASMIRTKGEPGTGNVAEAIKHIRIVNSEIRRIRAIYEDGDVQELIRTARELRVSYAYVLETARLGRLPVVNFAAGGITTPADAAMLMSLGCDGVFVGSGIFKSQDPMERARAIVIATSYWDDPKVVMEAQRMIDEGKSMLGMDVKTLELRMQERGSEA</sequence>
<protein>
    <recommendedName>
        <fullName evidence="7">Pyridoxal 5'-phosphate synthase subunit PdxS</fullName>
        <shortName evidence="7">PLP synthase subunit PdxS</shortName>
        <ecNumber evidence="7">4.3.3.6</ecNumber>
    </recommendedName>
    <alternativeName>
        <fullName evidence="7">Pdx1</fullName>
    </alternativeName>
</protein>
<dbReference type="AlphaFoldDB" id="A0A2K5ASN0"/>
<keyword evidence="4 7" id="KW-0456">Lyase</keyword>
<dbReference type="EC" id="4.3.3.6" evidence="7"/>
<reference evidence="11" key="1">
    <citation type="submission" date="2018-01" db="EMBL/GenBank/DDBJ databases">
        <authorList>
            <person name="Kerou L M."/>
        </authorList>
    </citation>
    <scope>NUCLEOTIDE SEQUENCE [LARGE SCALE GENOMIC DNA]</scope>
    <source>
        <strain evidence="11">SCU2</strain>
    </source>
</reference>
<comment type="pathway">
    <text evidence="1 7">Cofactor biosynthesis; pyridoxal 5'-phosphate biosynthesis.</text>
</comment>
<dbReference type="GO" id="GO:0006520">
    <property type="term" value="P:amino acid metabolic process"/>
    <property type="evidence" value="ECO:0007669"/>
    <property type="project" value="TreeGrafter"/>
</dbReference>
<name>A0A2K5ASN0_9ARCH</name>
<accession>A0A2K5ASN0</accession>
<evidence type="ECO:0000259" key="9">
    <source>
        <dbReference type="Pfam" id="PF01680"/>
    </source>
</evidence>
<keyword evidence="11" id="KW-1185">Reference proteome</keyword>
<comment type="function">
    <text evidence="7">Catalyzes the formation of pyridoxal 5'-phosphate from ribose 5-phosphate (RBP), glyceraldehyde 3-phosphate (G3P) and ammonia. The ammonia is provided by the PdxT subunit. Can also use ribulose 5-phosphate and dihydroxyacetone phosphate as substrates, resulting from enzyme-catalyzed isomerization of RBP and G3P, respectively.</text>
</comment>
<dbReference type="PANTHER" id="PTHR31829">
    <property type="entry name" value="PYRIDOXAL 5'-PHOSPHATE SYNTHASE SUBUNIT SNZ1-RELATED"/>
    <property type="match status" value="1"/>
</dbReference>
<dbReference type="GO" id="GO:0036381">
    <property type="term" value="F:pyridoxal 5'-phosphate synthase (glutamine hydrolysing) activity"/>
    <property type="evidence" value="ECO:0007669"/>
    <property type="project" value="UniProtKB-UniRule"/>
</dbReference>
<evidence type="ECO:0000256" key="4">
    <source>
        <dbReference type="ARBA" id="ARBA00023239"/>
    </source>
</evidence>
<dbReference type="EMBL" id="LT981265">
    <property type="protein sequence ID" value="SPC34614.1"/>
    <property type="molecule type" value="Genomic_DNA"/>
</dbReference>
<feature type="binding site" evidence="7">
    <location>
        <position position="182"/>
    </location>
    <ligand>
        <name>D-ribose 5-phosphate</name>
        <dbReference type="ChEBI" id="CHEBI:78346"/>
    </ligand>
</feature>
<dbReference type="SUPFAM" id="SSF51366">
    <property type="entry name" value="Ribulose-phoshate binding barrel"/>
    <property type="match status" value="1"/>
</dbReference>
<dbReference type="GO" id="GO:0008615">
    <property type="term" value="P:pyridoxine biosynthetic process"/>
    <property type="evidence" value="ECO:0007669"/>
    <property type="project" value="TreeGrafter"/>
</dbReference>
<evidence type="ECO:0000256" key="6">
    <source>
        <dbReference type="ARBA" id="ARBA00047992"/>
    </source>
</evidence>
<dbReference type="GO" id="GO:0042823">
    <property type="term" value="P:pyridoxal phosphate biosynthetic process"/>
    <property type="evidence" value="ECO:0007669"/>
    <property type="project" value="UniProtKB-UniRule"/>
</dbReference>
<comment type="catalytic activity">
    <reaction evidence="6 7">
        <text>aldehydo-D-ribose 5-phosphate + D-glyceraldehyde 3-phosphate + L-glutamine = pyridoxal 5'-phosphate + L-glutamate + phosphate + 3 H2O + H(+)</text>
        <dbReference type="Rhea" id="RHEA:31507"/>
        <dbReference type="ChEBI" id="CHEBI:15377"/>
        <dbReference type="ChEBI" id="CHEBI:15378"/>
        <dbReference type="ChEBI" id="CHEBI:29985"/>
        <dbReference type="ChEBI" id="CHEBI:43474"/>
        <dbReference type="ChEBI" id="CHEBI:58273"/>
        <dbReference type="ChEBI" id="CHEBI:58359"/>
        <dbReference type="ChEBI" id="CHEBI:59776"/>
        <dbReference type="ChEBI" id="CHEBI:597326"/>
        <dbReference type="EC" id="4.3.3.6"/>
    </reaction>
</comment>
<keyword evidence="5 7" id="KW-0704">Schiff base</keyword>
<dbReference type="HAMAP" id="MF_01824">
    <property type="entry name" value="PdxS"/>
    <property type="match status" value="1"/>
</dbReference>
<feature type="binding site" evidence="7">
    <location>
        <begin position="268"/>
        <end position="269"/>
    </location>
    <ligand>
        <name>D-ribose 5-phosphate</name>
        <dbReference type="ChEBI" id="CHEBI:78346"/>
    </ligand>
</feature>
<evidence type="ECO:0000313" key="11">
    <source>
        <dbReference type="Proteomes" id="UP000236248"/>
    </source>
</evidence>
<feature type="binding site" evidence="7">
    <location>
        <position position="194"/>
    </location>
    <ligand>
        <name>D-glyceraldehyde 3-phosphate</name>
        <dbReference type="ChEBI" id="CHEBI:59776"/>
    </ligand>
</feature>
<dbReference type="PROSITE" id="PS01235">
    <property type="entry name" value="PDXS_SNZ_1"/>
    <property type="match status" value="1"/>
</dbReference>
<evidence type="ECO:0000256" key="5">
    <source>
        <dbReference type="ARBA" id="ARBA00023270"/>
    </source>
</evidence>
<dbReference type="CDD" id="cd04727">
    <property type="entry name" value="pdxS"/>
    <property type="match status" value="1"/>
</dbReference>
<feature type="binding site" evidence="7">
    <location>
        <position position="247"/>
    </location>
    <ligand>
        <name>D-ribose 5-phosphate</name>
        <dbReference type="ChEBI" id="CHEBI:78346"/>
    </ligand>
</feature>
<dbReference type="Proteomes" id="UP000236248">
    <property type="component" value="Chromosome NCAV"/>
</dbReference>
<evidence type="ECO:0000256" key="2">
    <source>
        <dbReference type="ARBA" id="ARBA00007281"/>
    </source>
</evidence>
<feature type="active site" description="Schiff-base intermediate with D-ribose 5-phosphate" evidence="7">
    <location>
        <position position="110"/>
    </location>
</feature>
<proteinExistence type="inferred from homology"/>